<evidence type="ECO:0000256" key="1">
    <source>
        <dbReference type="SAM" id="MobiDB-lite"/>
    </source>
</evidence>
<name>A0A3P6TQ38_LITSI</name>
<organism evidence="2 3">
    <name type="scientific">Litomosoides sigmodontis</name>
    <name type="common">Filarial nematode worm</name>
    <dbReference type="NCBI Taxonomy" id="42156"/>
    <lineage>
        <taxon>Eukaryota</taxon>
        <taxon>Metazoa</taxon>
        <taxon>Ecdysozoa</taxon>
        <taxon>Nematoda</taxon>
        <taxon>Chromadorea</taxon>
        <taxon>Rhabditida</taxon>
        <taxon>Spirurina</taxon>
        <taxon>Spiruromorpha</taxon>
        <taxon>Filarioidea</taxon>
        <taxon>Onchocercidae</taxon>
        <taxon>Litomosoides</taxon>
    </lineage>
</organism>
<evidence type="ECO:0000313" key="3">
    <source>
        <dbReference type="Proteomes" id="UP000277928"/>
    </source>
</evidence>
<proteinExistence type="predicted"/>
<keyword evidence="3" id="KW-1185">Reference proteome</keyword>
<dbReference type="AlphaFoldDB" id="A0A3P6TQ38"/>
<dbReference type="OMA" id="HKYERNA"/>
<dbReference type="Proteomes" id="UP000277928">
    <property type="component" value="Unassembled WGS sequence"/>
</dbReference>
<feature type="region of interest" description="Disordered" evidence="1">
    <location>
        <begin position="1"/>
        <end position="89"/>
    </location>
</feature>
<feature type="compositionally biased region" description="Polar residues" evidence="1">
    <location>
        <begin position="34"/>
        <end position="43"/>
    </location>
</feature>
<reference evidence="2 3" key="1">
    <citation type="submission" date="2018-08" db="EMBL/GenBank/DDBJ databases">
        <authorList>
            <person name="Laetsch R D."/>
            <person name="Stevens L."/>
            <person name="Kumar S."/>
            <person name="Blaxter L. M."/>
        </authorList>
    </citation>
    <scope>NUCLEOTIDE SEQUENCE [LARGE SCALE GENOMIC DNA]</scope>
</reference>
<protein>
    <submittedName>
        <fullName evidence="2">Uncharacterized protein</fullName>
    </submittedName>
</protein>
<feature type="compositionally biased region" description="Basic and acidic residues" evidence="1">
    <location>
        <begin position="1"/>
        <end position="33"/>
    </location>
</feature>
<dbReference type="OrthoDB" id="5833226at2759"/>
<evidence type="ECO:0000313" key="2">
    <source>
        <dbReference type="EMBL" id="VDK81250.1"/>
    </source>
</evidence>
<sequence length="216" mass="24571">MAERIESSRKFNDIRSEQRNRKGPELIRNDEGKSVNQISLSKSKNSHKYERNATNDENASPVDGEMRKSKARSHNGLRYSHSSSHTDRPAQNYITDAEINTRGYVDQNGQIHYSIPVLPVTREPTYTVKETASERRSDAVSCESNLCGRKDGNIVRVVRCSVGDKDDRGRLDYQMYDDGRIYDLKCSDGRSLVLSFSRKEAALVVNRRRSCCPSFS</sequence>
<accession>A0A3P6TQ38</accession>
<dbReference type="EMBL" id="UYRX01000380">
    <property type="protein sequence ID" value="VDK81250.1"/>
    <property type="molecule type" value="Genomic_DNA"/>
</dbReference>
<gene>
    <name evidence="2" type="ORF">NLS_LOCUS5236</name>
</gene>